<protein>
    <submittedName>
        <fullName evidence="1">Uncharacterized protein</fullName>
    </submittedName>
</protein>
<reference evidence="1 2" key="1">
    <citation type="journal article" date="2015" name="Genome Announc.">
        <title>Complete Genome Sequence of the Type Strain Corynebacterium mustelae DSM 45274, Isolated from Various Tissues of a Male Ferret with Lethal Sepsis.</title>
        <authorList>
            <person name="Ruckert C."/>
            <person name="Eimer J."/>
            <person name="Winkler A."/>
            <person name="Tauch A."/>
        </authorList>
    </citation>
    <scope>NUCLEOTIDE SEQUENCE [LARGE SCALE GENOMIC DNA]</scope>
    <source>
        <strain evidence="1 2">DSM 45274</strain>
    </source>
</reference>
<accession>A0A0G3H527</accession>
<dbReference type="AlphaFoldDB" id="A0A0G3H527"/>
<dbReference type="KEGG" id="cmv:CMUST_13195"/>
<dbReference type="EMBL" id="CP011542">
    <property type="protein sequence ID" value="AKK06933.1"/>
    <property type="molecule type" value="Genomic_DNA"/>
</dbReference>
<evidence type="ECO:0000313" key="2">
    <source>
        <dbReference type="Proteomes" id="UP000035199"/>
    </source>
</evidence>
<name>A0A0G3H527_9CORY</name>
<keyword evidence="2" id="KW-1185">Reference proteome</keyword>
<organism evidence="1 2">
    <name type="scientific">Corynebacterium mustelae</name>
    <dbReference type="NCBI Taxonomy" id="571915"/>
    <lineage>
        <taxon>Bacteria</taxon>
        <taxon>Bacillati</taxon>
        <taxon>Actinomycetota</taxon>
        <taxon>Actinomycetes</taxon>
        <taxon>Mycobacteriales</taxon>
        <taxon>Corynebacteriaceae</taxon>
        <taxon>Corynebacterium</taxon>
    </lineage>
</organism>
<dbReference type="Proteomes" id="UP000035199">
    <property type="component" value="Chromosome"/>
</dbReference>
<evidence type="ECO:0000313" key="1">
    <source>
        <dbReference type="EMBL" id="AKK06933.1"/>
    </source>
</evidence>
<gene>
    <name evidence="1" type="ORF">CMUST_13195</name>
</gene>
<proteinExistence type="predicted"/>
<sequence length="356" mass="38775">MVSREGVIVKSQERFERISALTTQEAQQLFDDTVTNPAASESEASFALAIAASTGISTAAALNKTDGYTPEFFYKDVPAELRDRLIGYVDGSETDPNNEWPGSHVKNLAFIGASGDPMVVDTFARWDDEGCIAMAPGDVESETIAADWHLKDGQFRPLYFPDSVPLLSAKTTADATTYAGGGEPLACPTCGNQLVTAIHFDGADPAFARFGISGIIHIPVCTFCVPWLHFTDPDDEKWMWVRFSPDGTYTIASAQKYTPSQGEKELPVLHIDDYLTQFGVANPWLNYGPPPYHAMIGGHPIWWQESDYVQCPDCAQLMRNLAQIPASDISPGCGTMDLYVQICLECSVGIVIAQDA</sequence>
<reference evidence="2" key="2">
    <citation type="submission" date="2015-05" db="EMBL/GenBank/DDBJ databases">
        <title>Complete genome sequence of Corynebacterium mustelae DSM 45274, isolated from various tissues of a male ferret with lethal sepsis.</title>
        <authorList>
            <person name="Ruckert C."/>
            <person name="Albersmeier A."/>
            <person name="Winkler A."/>
            <person name="Tauch A."/>
        </authorList>
    </citation>
    <scope>NUCLEOTIDE SEQUENCE [LARGE SCALE GENOMIC DNA]</scope>
    <source>
        <strain evidence="2">DSM 45274</strain>
    </source>
</reference>
<dbReference type="PATRIC" id="fig|571915.4.peg.2827"/>